<comment type="caution">
    <text evidence="2">The sequence shown here is derived from an EMBL/GenBank/DDBJ whole genome shotgun (WGS) entry which is preliminary data.</text>
</comment>
<feature type="transmembrane region" description="Helical" evidence="1">
    <location>
        <begin position="46"/>
        <end position="70"/>
    </location>
</feature>
<dbReference type="RefSeq" id="WP_114696900.1">
    <property type="nucleotide sequence ID" value="NZ_QQOH01000005.1"/>
</dbReference>
<evidence type="ECO:0000313" key="2">
    <source>
        <dbReference type="EMBL" id="RDE18324.1"/>
    </source>
</evidence>
<evidence type="ECO:0000256" key="1">
    <source>
        <dbReference type="SAM" id="Phobius"/>
    </source>
</evidence>
<sequence length="139" mass="15629">MVSTRKIAQFVAAYFVITMCWAYPWHMVLFHDLYAAIGALQRTEPLMAYGMSAVVLQGAVIGYLFPYYLAGRPSTIRLGVQFNLLAGLLTYSVMAFANVAKFNIEPVSVFLLYQTTFQLVHFVLSGIAMGLIFKSRRIQ</sequence>
<feature type="transmembrane region" description="Helical" evidence="1">
    <location>
        <begin position="82"/>
        <end position="104"/>
    </location>
</feature>
<gene>
    <name evidence="2" type="ORF">DV711_16835</name>
</gene>
<accession>A0A369WC99</accession>
<organism evidence="2 3">
    <name type="scientific">Motiliproteus coralliicola</name>
    <dbReference type="NCBI Taxonomy" id="2283196"/>
    <lineage>
        <taxon>Bacteria</taxon>
        <taxon>Pseudomonadati</taxon>
        <taxon>Pseudomonadota</taxon>
        <taxon>Gammaproteobacteria</taxon>
        <taxon>Oceanospirillales</taxon>
        <taxon>Oceanospirillaceae</taxon>
        <taxon>Motiliproteus</taxon>
    </lineage>
</organism>
<keyword evidence="1" id="KW-0812">Transmembrane</keyword>
<dbReference type="AlphaFoldDB" id="A0A369WC99"/>
<keyword evidence="1" id="KW-0472">Membrane</keyword>
<protein>
    <recommendedName>
        <fullName evidence="4">DUF1761 domain-containing protein</fullName>
    </recommendedName>
</protein>
<dbReference type="OrthoDB" id="7062900at2"/>
<feature type="transmembrane region" description="Helical" evidence="1">
    <location>
        <begin position="7"/>
        <end position="26"/>
    </location>
</feature>
<keyword evidence="3" id="KW-1185">Reference proteome</keyword>
<reference evidence="2 3" key="1">
    <citation type="submission" date="2018-07" db="EMBL/GenBank/DDBJ databases">
        <title>Motiliproteus coralliicola sp. nov., a bacterium isolated from Coral.</title>
        <authorList>
            <person name="Wang G."/>
        </authorList>
    </citation>
    <scope>NUCLEOTIDE SEQUENCE [LARGE SCALE GENOMIC DNA]</scope>
    <source>
        <strain evidence="2 3">C34</strain>
    </source>
</reference>
<proteinExistence type="predicted"/>
<feature type="transmembrane region" description="Helical" evidence="1">
    <location>
        <begin position="110"/>
        <end position="133"/>
    </location>
</feature>
<keyword evidence="1" id="KW-1133">Transmembrane helix</keyword>
<evidence type="ECO:0000313" key="3">
    <source>
        <dbReference type="Proteomes" id="UP000253769"/>
    </source>
</evidence>
<evidence type="ECO:0008006" key="4">
    <source>
        <dbReference type="Google" id="ProtNLM"/>
    </source>
</evidence>
<name>A0A369WC99_9GAMM</name>
<dbReference type="EMBL" id="QQOH01000005">
    <property type="protein sequence ID" value="RDE18324.1"/>
    <property type="molecule type" value="Genomic_DNA"/>
</dbReference>
<dbReference type="Proteomes" id="UP000253769">
    <property type="component" value="Unassembled WGS sequence"/>
</dbReference>